<evidence type="ECO:0000256" key="8">
    <source>
        <dbReference type="SAM" id="Phobius"/>
    </source>
</evidence>
<dbReference type="InterPro" id="IPR039421">
    <property type="entry name" value="Type_1_exporter"/>
</dbReference>
<evidence type="ECO:0000259" key="10">
    <source>
        <dbReference type="PROSITE" id="PS50929"/>
    </source>
</evidence>
<dbReference type="InterPro" id="IPR003439">
    <property type="entry name" value="ABC_transporter-like_ATP-bd"/>
</dbReference>
<dbReference type="PROSITE" id="PS00211">
    <property type="entry name" value="ABC_TRANSPORTER_1"/>
    <property type="match status" value="1"/>
</dbReference>
<keyword evidence="4 11" id="KW-0067">ATP-binding</keyword>
<dbReference type="PROSITE" id="PS50929">
    <property type="entry name" value="ABC_TM1F"/>
    <property type="match status" value="1"/>
</dbReference>
<dbReference type="PANTHER" id="PTHR43394:SF1">
    <property type="entry name" value="ATP-BINDING CASSETTE SUB-FAMILY B MEMBER 10, MITOCHONDRIAL"/>
    <property type="match status" value="1"/>
</dbReference>
<evidence type="ECO:0000313" key="11">
    <source>
        <dbReference type="EMBL" id="MCK9875271.1"/>
    </source>
</evidence>
<organism evidence="11 12">
    <name type="scientific">Frankia umida</name>
    <dbReference type="NCBI Taxonomy" id="573489"/>
    <lineage>
        <taxon>Bacteria</taxon>
        <taxon>Bacillati</taxon>
        <taxon>Actinomycetota</taxon>
        <taxon>Actinomycetes</taxon>
        <taxon>Frankiales</taxon>
        <taxon>Frankiaceae</taxon>
        <taxon>Frankia</taxon>
    </lineage>
</organism>
<feature type="domain" description="ABC transmembrane type-1" evidence="10">
    <location>
        <begin position="21"/>
        <end position="299"/>
    </location>
</feature>
<evidence type="ECO:0000256" key="2">
    <source>
        <dbReference type="ARBA" id="ARBA00022692"/>
    </source>
</evidence>
<sequence length="652" mass="68837">MRGGLGELWVLLRGHGRPIGVATGLTIIGTGIGVLQPLLVMRVIDDAQAGGIPLWVIGALLGLFVGQAIADTAGHYLLERTGQSILLSLRQRLIDQVLRLRIRVLDTRRMGDLISRANTDTTVVREAVAFSFTALVTSTIGVVGAIALMVWLNAWLFLLVLAVVLVAGTVVLAALSRIRSVSERGQASVGAMTADLERALTAVRTVRANQAESREAARIGAHADSAYQAGLRMATLDSIIAPAMQLAVQGSVLVVLLVGGVLVARGSATLGSLVAFLLYATYLVMPLGQLVESAATIQRGLGALSRVNAVFTLPRETDEPTEIGPLSTVAVRAPKRAAPATALSGWTTVPRPPARPNRPTTVGRPTRVDASSSALALELRDVWFGYGIQPVLRGVSFEVPRCGQVALVGPSGAGKSTILELVERFYEPDAGQLLVDGHDIRSIPRHRARARVNLVEQSTPVLHGTLRDNITYAAPEATEADVDEVVAAAGLRDLVARLPDGLATPVGDHGVLLSGGERQRVAIARALLPRPAVLLLDEPTSQLDSVNEHALTRVMRRIAAERALLVIAHRISTVRAADHIVVLDAGRVRAQGSHDALMATSPFYRRLAASSSGSAASRPTDRRPTVAQVVDGGVSADLRTLPIALRGSSATK</sequence>
<keyword evidence="6 8" id="KW-0472">Membrane</keyword>
<dbReference type="GO" id="GO:0005524">
    <property type="term" value="F:ATP binding"/>
    <property type="evidence" value="ECO:0007669"/>
    <property type="project" value="UniProtKB-KW"/>
</dbReference>
<evidence type="ECO:0000256" key="6">
    <source>
        <dbReference type="ARBA" id="ARBA00023136"/>
    </source>
</evidence>
<feature type="transmembrane region" description="Helical" evidence="8">
    <location>
        <begin position="21"/>
        <end position="40"/>
    </location>
</feature>
<feature type="transmembrane region" description="Helical" evidence="8">
    <location>
        <begin position="127"/>
        <end position="148"/>
    </location>
</feature>
<dbReference type="Gene3D" id="1.20.1560.10">
    <property type="entry name" value="ABC transporter type 1, transmembrane domain"/>
    <property type="match status" value="1"/>
</dbReference>
<comment type="caution">
    <text evidence="11">The sequence shown here is derived from an EMBL/GenBank/DDBJ whole genome shotgun (WGS) entry which is preliminary data.</text>
</comment>
<evidence type="ECO:0000256" key="3">
    <source>
        <dbReference type="ARBA" id="ARBA00022741"/>
    </source>
</evidence>
<dbReference type="InterPro" id="IPR011527">
    <property type="entry name" value="ABC1_TM_dom"/>
</dbReference>
<dbReference type="Pfam" id="PF00664">
    <property type="entry name" value="ABC_membrane"/>
    <property type="match status" value="1"/>
</dbReference>
<dbReference type="SUPFAM" id="SSF90123">
    <property type="entry name" value="ABC transporter transmembrane region"/>
    <property type="match status" value="1"/>
</dbReference>
<feature type="transmembrane region" description="Helical" evidence="8">
    <location>
        <begin position="239"/>
        <end position="264"/>
    </location>
</feature>
<evidence type="ECO:0000256" key="7">
    <source>
        <dbReference type="SAM" id="MobiDB-lite"/>
    </source>
</evidence>
<dbReference type="EMBL" id="JALKFT010000004">
    <property type="protein sequence ID" value="MCK9875271.1"/>
    <property type="molecule type" value="Genomic_DNA"/>
</dbReference>
<dbReference type="InterPro" id="IPR003593">
    <property type="entry name" value="AAA+_ATPase"/>
</dbReference>
<dbReference type="InterPro" id="IPR017871">
    <property type="entry name" value="ABC_transporter-like_CS"/>
</dbReference>
<evidence type="ECO:0000256" key="4">
    <source>
        <dbReference type="ARBA" id="ARBA00022840"/>
    </source>
</evidence>
<reference evidence="11 12" key="1">
    <citation type="submission" date="2022-04" db="EMBL/GenBank/DDBJ databases">
        <title>Genome diversity in the genus Frankia.</title>
        <authorList>
            <person name="Carlos-Shanley C."/>
            <person name="Hahn D."/>
        </authorList>
    </citation>
    <scope>NUCLEOTIDE SEQUENCE [LARGE SCALE GENOMIC DNA]</scope>
    <source>
        <strain evidence="11 12">Ag45/Mut15</strain>
    </source>
</reference>
<proteinExistence type="predicted"/>
<feature type="transmembrane region" description="Helical" evidence="8">
    <location>
        <begin position="52"/>
        <end position="70"/>
    </location>
</feature>
<evidence type="ECO:0000256" key="1">
    <source>
        <dbReference type="ARBA" id="ARBA00004651"/>
    </source>
</evidence>
<accession>A0ABT0JUY1</accession>
<keyword evidence="3" id="KW-0547">Nucleotide-binding</keyword>
<dbReference type="CDD" id="cd18551">
    <property type="entry name" value="ABC_6TM_LmrA_like"/>
    <property type="match status" value="1"/>
</dbReference>
<protein>
    <submittedName>
        <fullName evidence="11">ABC transporter ATP-binding protein/permease</fullName>
    </submittedName>
</protein>
<dbReference type="RefSeq" id="WP_248823730.1">
    <property type="nucleotide sequence ID" value="NZ_JALKFT010000004.1"/>
</dbReference>
<name>A0ABT0JUY1_9ACTN</name>
<dbReference type="Gene3D" id="3.40.50.300">
    <property type="entry name" value="P-loop containing nucleotide triphosphate hydrolases"/>
    <property type="match status" value="1"/>
</dbReference>
<feature type="domain" description="ABC transporter" evidence="9">
    <location>
        <begin position="377"/>
        <end position="610"/>
    </location>
</feature>
<comment type="subcellular location">
    <subcellularLocation>
        <location evidence="1">Cell membrane</location>
        <topology evidence="1">Multi-pass membrane protein</topology>
    </subcellularLocation>
</comment>
<feature type="transmembrane region" description="Helical" evidence="8">
    <location>
        <begin position="154"/>
        <end position="175"/>
    </location>
</feature>
<dbReference type="InterPro" id="IPR036640">
    <property type="entry name" value="ABC1_TM_sf"/>
</dbReference>
<dbReference type="PROSITE" id="PS50893">
    <property type="entry name" value="ABC_TRANSPORTER_2"/>
    <property type="match status" value="1"/>
</dbReference>
<evidence type="ECO:0000259" key="9">
    <source>
        <dbReference type="PROSITE" id="PS50893"/>
    </source>
</evidence>
<evidence type="ECO:0000256" key="5">
    <source>
        <dbReference type="ARBA" id="ARBA00022989"/>
    </source>
</evidence>
<dbReference type="SMART" id="SM00382">
    <property type="entry name" value="AAA"/>
    <property type="match status" value="1"/>
</dbReference>
<gene>
    <name evidence="11" type="ORF">MXD59_05665</name>
</gene>
<dbReference type="Proteomes" id="UP001201873">
    <property type="component" value="Unassembled WGS sequence"/>
</dbReference>
<keyword evidence="5 8" id="KW-1133">Transmembrane helix</keyword>
<dbReference type="PANTHER" id="PTHR43394">
    <property type="entry name" value="ATP-DEPENDENT PERMEASE MDL1, MITOCHONDRIAL"/>
    <property type="match status" value="1"/>
</dbReference>
<evidence type="ECO:0000313" key="12">
    <source>
        <dbReference type="Proteomes" id="UP001201873"/>
    </source>
</evidence>
<feature type="region of interest" description="Disordered" evidence="7">
    <location>
        <begin position="345"/>
        <end position="367"/>
    </location>
</feature>
<keyword evidence="2 8" id="KW-0812">Transmembrane</keyword>
<dbReference type="SUPFAM" id="SSF52540">
    <property type="entry name" value="P-loop containing nucleoside triphosphate hydrolases"/>
    <property type="match status" value="1"/>
</dbReference>
<dbReference type="InterPro" id="IPR027417">
    <property type="entry name" value="P-loop_NTPase"/>
</dbReference>
<keyword evidence="12" id="KW-1185">Reference proteome</keyword>
<dbReference type="Pfam" id="PF00005">
    <property type="entry name" value="ABC_tran"/>
    <property type="match status" value="1"/>
</dbReference>